<evidence type="ECO:0000313" key="1">
    <source>
        <dbReference type="EMBL" id="POS84329.1"/>
    </source>
</evidence>
<evidence type="ECO:0008006" key="3">
    <source>
        <dbReference type="Google" id="ProtNLM"/>
    </source>
</evidence>
<proteinExistence type="predicted"/>
<dbReference type="GO" id="GO:0003676">
    <property type="term" value="F:nucleic acid binding"/>
    <property type="evidence" value="ECO:0007669"/>
    <property type="project" value="InterPro"/>
</dbReference>
<dbReference type="AlphaFoldDB" id="A0A2S4PQM1"/>
<reference evidence="1 2" key="1">
    <citation type="submission" date="2017-10" db="EMBL/GenBank/DDBJ databases">
        <title>Development of genomic resources for the powdery mildew, Erysiphe pulchra.</title>
        <authorList>
            <person name="Wadl P.A."/>
            <person name="Mack B.M."/>
            <person name="Moore G."/>
            <person name="Beltz S.B."/>
        </authorList>
    </citation>
    <scope>NUCLEOTIDE SEQUENCE [LARGE SCALE GENOMIC DNA]</scope>
    <source>
        <strain evidence="1">Cflorida</strain>
    </source>
</reference>
<protein>
    <recommendedName>
        <fullName evidence="3">RNase H type-1 domain-containing protein</fullName>
    </recommendedName>
</protein>
<dbReference type="OrthoDB" id="411823at2759"/>
<sequence length="307" mass="34437">GPTRAWLDRIHYRLAARIASADIEHPLRHCWDYSHMSWIRRRQSLELSAVDYIPSWCTVNREENLRQVGAVGRLWGLESFNGSRDEAGNVGAGYCIYRGLQEVASQKIPLGQKAEIFDAEVIGALEGLRVACSHLMSRYATNVAVCLDNQEAAVRLHSGLSTLSSCNQIQDGSEGPSSCKMGSRYQKIVGNERADYLAKQACSEETLGNTISIARAKRLAQDRYNKIAVQYWQKNAPERYRKLNITMSTKMPPELFFLTRYSLGKLLAARNGHGDFADYHRRFHHGEAENSCDCGAEKSPDHPSTAK</sequence>
<name>A0A2S4PQM1_9PEZI</name>
<dbReference type="Gene3D" id="3.30.420.10">
    <property type="entry name" value="Ribonuclease H-like superfamily/Ribonuclease H"/>
    <property type="match status" value="1"/>
</dbReference>
<dbReference type="InterPro" id="IPR036397">
    <property type="entry name" value="RNaseH_sf"/>
</dbReference>
<dbReference type="EMBL" id="PEDP01001067">
    <property type="protein sequence ID" value="POS84329.1"/>
    <property type="molecule type" value="Genomic_DNA"/>
</dbReference>
<dbReference type="SUPFAM" id="SSF53098">
    <property type="entry name" value="Ribonuclease H-like"/>
    <property type="match status" value="1"/>
</dbReference>
<accession>A0A2S4PQM1</accession>
<keyword evidence="2" id="KW-1185">Reference proteome</keyword>
<dbReference type="Proteomes" id="UP000237438">
    <property type="component" value="Unassembled WGS sequence"/>
</dbReference>
<gene>
    <name evidence="1" type="ORF">EPUL_003777</name>
</gene>
<dbReference type="InterPro" id="IPR012337">
    <property type="entry name" value="RNaseH-like_sf"/>
</dbReference>
<feature type="non-terminal residue" evidence="1">
    <location>
        <position position="1"/>
    </location>
</feature>
<organism evidence="1 2">
    <name type="scientific">Erysiphe pulchra</name>
    <dbReference type="NCBI Taxonomy" id="225359"/>
    <lineage>
        <taxon>Eukaryota</taxon>
        <taxon>Fungi</taxon>
        <taxon>Dikarya</taxon>
        <taxon>Ascomycota</taxon>
        <taxon>Pezizomycotina</taxon>
        <taxon>Leotiomycetes</taxon>
        <taxon>Erysiphales</taxon>
        <taxon>Erysiphaceae</taxon>
        <taxon>Erysiphe</taxon>
    </lineage>
</organism>
<evidence type="ECO:0000313" key="2">
    <source>
        <dbReference type="Proteomes" id="UP000237438"/>
    </source>
</evidence>
<comment type="caution">
    <text evidence="1">The sequence shown here is derived from an EMBL/GenBank/DDBJ whole genome shotgun (WGS) entry which is preliminary data.</text>
</comment>